<dbReference type="GO" id="GO:0005886">
    <property type="term" value="C:plasma membrane"/>
    <property type="evidence" value="ECO:0007669"/>
    <property type="project" value="UniProtKB-SubCell"/>
</dbReference>
<evidence type="ECO:0000313" key="8">
    <source>
        <dbReference type="Proteomes" id="UP000182624"/>
    </source>
</evidence>
<feature type="transmembrane region" description="Helical" evidence="6">
    <location>
        <begin position="215"/>
        <end position="236"/>
    </location>
</feature>
<feature type="transmembrane region" description="Helical" evidence="6">
    <location>
        <begin position="454"/>
        <end position="474"/>
    </location>
</feature>
<evidence type="ECO:0000256" key="1">
    <source>
        <dbReference type="ARBA" id="ARBA00004651"/>
    </source>
</evidence>
<gene>
    <name evidence="7" type="ORF">SAMN04487928_108113</name>
</gene>
<evidence type="ECO:0000256" key="2">
    <source>
        <dbReference type="ARBA" id="ARBA00022475"/>
    </source>
</evidence>
<evidence type="ECO:0000256" key="3">
    <source>
        <dbReference type="ARBA" id="ARBA00022692"/>
    </source>
</evidence>
<feature type="transmembrane region" description="Helical" evidence="6">
    <location>
        <begin position="429"/>
        <end position="448"/>
    </location>
</feature>
<evidence type="ECO:0000313" key="7">
    <source>
        <dbReference type="EMBL" id="SFP80325.1"/>
    </source>
</evidence>
<dbReference type="AlphaFoldDB" id="A0A1I5TBA2"/>
<feature type="transmembrane region" description="Helical" evidence="6">
    <location>
        <begin position="362"/>
        <end position="381"/>
    </location>
</feature>
<feature type="transmembrane region" description="Helical" evidence="6">
    <location>
        <begin position="387"/>
        <end position="408"/>
    </location>
</feature>
<keyword evidence="3 6" id="KW-0812">Transmembrane</keyword>
<keyword evidence="2" id="KW-1003">Cell membrane</keyword>
<feature type="transmembrane region" description="Helical" evidence="6">
    <location>
        <begin position="330"/>
        <end position="350"/>
    </location>
</feature>
<feature type="transmembrane region" description="Helical" evidence="6">
    <location>
        <begin position="182"/>
        <end position="203"/>
    </location>
</feature>
<evidence type="ECO:0000256" key="4">
    <source>
        <dbReference type="ARBA" id="ARBA00022989"/>
    </source>
</evidence>
<feature type="transmembrane region" description="Helical" evidence="6">
    <location>
        <begin position="155"/>
        <end position="176"/>
    </location>
</feature>
<evidence type="ECO:0000256" key="5">
    <source>
        <dbReference type="ARBA" id="ARBA00023136"/>
    </source>
</evidence>
<feature type="transmembrane region" description="Helical" evidence="6">
    <location>
        <begin position="123"/>
        <end position="143"/>
    </location>
</feature>
<dbReference type="InterPro" id="IPR050833">
    <property type="entry name" value="Poly_Biosynth_Transport"/>
</dbReference>
<feature type="transmembrane region" description="Helical" evidence="6">
    <location>
        <begin position="49"/>
        <end position="72"/>
    </location>
</feature>
<dbReference type="InterPro" id="IPR002797">
    <property type="entry name" value="Polysacc_synth"/>
</dbReference>
<evidence type="ECO:0000256" key="6">
    <source>
        <dbReference type="SAM" id="Phobius"/>
    </source>
</evidence>
<dbReference type="EMBL" id="FOXO01000008">
    <property type="protein sequence ID" value="SFP80325.1"/>
    <property type="molecule type" value="Genomic_DNA"/>
</dbReference>
<dbReference type="OrthoDB" id="9180265at2"/>
<proteinExistence type="predicted"/>
<sequence length="482" mass="54619">MINRLIDKYKRISLVAKATIWFTITNILQKGLLFLSTPIYTRLMSPSEYGRYSIILSWLEIFEIIATFRIGWGGYVVGLTKFKDDRDRYTSSMQMLSIIITSAFLFIYVISRDVVNTMTNLDTRTTLVIFGIIYALPAIQFWLVRGRVEYKYIKVFILATLSSVIVISAGTIAAVISGTKDFAVVFARFVVQGSFAIYLIWANCHKRFTVYHKDYWKRALSFNVPLLPYYLSMVILHSSDRIIIGNLCGTSFAAIYSAAYTLSSCMQIFNQSFTQTIQPLMYKSMREENVEKIPSIISASLSIIIGLNCLLVLVAPELIRIVAPSEYADAIWIIPPLCASVVVMYIYQQFVNVEFYFEESRLIAIASIGAACLNVYLNYMFIPIYGYFAAGYTTLASYMIFAACHYCFMKIVVKKNNYSEKLVPVKNMILLLVIYTAVTAVAAIGYEFCIIRVALVLAILIVGFCFRSGVIGMFSELVHIKK</sequence>
<organism evidence="7 8">
    <name type="scientific">Butyrivibrio proteoclasticus</name>
    <dbReference type="NCBI Taxonomy" id="43305"/>
    <lineage>
        <taxon>Bacteria</taxon>
        <taxon>Bacillati</taxon>
        <taxon>Bacillota</taxon>
        <taxon>Clostridia</taxon>
        <taxon>Lachnospirales</taxon>
        <taxon>Lachnospiraceae</taxon>
        <taxon>Butyrivibrio</taxon>
    </lineage>
</organism>
<dbReference type="RefSeq" id="WP_074886393.1">
    <property type="nucleotide sequence ID" value="NZ_FOXO01000008.1"/>
</dbReference>
<keyword evidence="4 6" id="KW-1133">Transmembrane helix</keyword>
<feature type="transmembrane region" description="Helical" evidence="6">
    <location>
        <begin position="293"/>
        <end position="315"/>
    </location>
</feature>
<dbReference type="Pfam" id="PF01943">
    <property type="entry name" value="Polysacc_synt"/>
    <property type="match status" value="1"/>
</dbReference>
<feature type="transmembrane region" description="Helical" evidence="6">
    <location>
        <begin position="93"/>
        <end position="111"/>
    </location>
</feature>
<keyword evidence="5 6" id="KW-0472">Membrane</keyword>
<accession>A0A1I5TBA2</accession>
<name>A0A1I5TBA2_9FIRM</name>
<feature type="transmembrane region" description="Helical" evidence="6">
    <location>
        <begin position="242"/>
        <end position="262"/>
    </location>
</feature>
<protein>
    <submittedName>
        <fullName evidence="7">Membrane protein involved in the export of O-antigen and teichoic acid</fullName>
    </submittedName>
</protein>
<dbReference type="PANTHER" id="PTHR30250">
    <property type="entry name" value="PST FAMILY PREDICTED COLANIC ACID TRANSPORTER"/>
    <property type="match status" value="1"/>
</dbReference>
<feature type="transmembrane region" description="Helical" evidence="6">
    <location>
        <begin position="12"/>
        <end position="29"/>
    </location>
</feature>
<keyword evidence="8" id="KW-1185">Reference proteome</keyword>
<dbReference type="PANTHER" id="PTHR30250:SF11">
    <property type="entry name" value="O-ANTIGEN TRANSPORTER-RELATED"/>
    <property type="match status" value="1"/>
</dbReference>
<reference evidence="8" key="1">
    <citation type="submission" date="2016-10" db="EMBL/GenBank/DDBJ databases">
        <authorList>
            <person name="Varghese N."/>
            <person name="Submissions S."/>
        </authorList>
    </citation>
    <scope>NUCLEOTIDE SEQUENCE [LARGE SCALE GENOMIC DNA]</scope>
    <source>
        <strain evidence="8">P18</strain>
    </source>
</reference>
<comment type="subcellular location">
    <subcellularLocation>
        <location evidence="1">Cell membrane</location>
        <topology evidence="1">Multi-pass membrane protein</topology>
    </subcellularLocation>
</comment>
<dbReference type="Proteomes" id="UP000182624">
    <property type="component" value="Unassembled WGS sequence"/>
</dbReference>